<evidence type="ECO:0000313" key="3">
    <source>
        <dbReference type="Proteomes" id="UP001141552"/>
    </source>
</evidence>
<dbReference type="AlphaFoldDB" id="A0A9Q0GAY6"/>
<dbReference type="GO" id="GO:0016779">
    <property type="term" value="F:nucleotidyltransferase activity"/>
    <property type="evidence" value="ECO:0007669"/>
    <property type="project" value="TreeGrafter"/>
</dbReference>
<protein>
    <submittedName>
        <fullName evidence="2">Uncharacterized protein</fullName>
    </submittedName>
</protein>
<evidence type="ECO:0000256" key="1">
    <source>
        <dbReference type="SAM" id="Phobius"/>
    </source>
</evidence>
<keyword evidence="1" id="KW-1133">Transmembrane helix</keyword>
<sequence length="466" mass="51876">MCPIWRQSYLWVFLPNLINFFFLLILFFMQTRDPPILPPFAVLFKDGMNPSAVLNIVQSYKGYGKGNKESVGQLFVTLFIKMASIGTIWQKGLCASLYEASWIVKTDDSEIGPITIEDFTDRSQNVARAVSTQGFRKIYSVINISLNVLLAFMDGEVQRPRVRDTLFGIDGVTSRDGVEKNRNGSTPDLLIRQDSHQIKKRRLTGCENKMAANDWGGELAANRWAGTQIMNGREQTIPSEAWGSNLGGSQFAQGWERALPAEGLRGKLVPNGWVEKQQSESGEGYLQGNGWIAAQQVDGWERRVNATVNGWGRKRQLDDREGMSRVDGWVGRPQVGGWEQARQTNGGGRVQQVDGWGQVQQVDGWEVMRQNHGEPLKSIGEFTSLVPPNNLRAASGVDSRMSLIPTNRPIGLEGSNTESIRPHLVTPQNSLALGASHSVNLNILLPPTTQFLPQRAHSNYNQSSRR</sequence>
<feature type="transmembrane region" description="Helical" evidence="1">
    <location>
        <begin position="9"/>
        <end position="29"/>
    </location>
</feature>
<keyword evidence="1" id="KW-0472">Membrane</keyword>
<evidence type="ECO:0000313" key="2">
    <source>
        <dbReference type="EMBL" id="KAJ4846413.1"/>
    </source>
</evidence>
<dbReference type="OrthoDB" id="2274644at2759"/>
<accession>A0A9Q0GAY6</accession>
<dbReference type="SUPFAM" id="SSF81631">
    <property type="entry name" value="PAP/OAS1 substrate-binding domain"/>
    <property type="match status" value="1"/>
</dbReference>
<keyword evidence="1" id="KW-0812">Transmembrane</keyword>
<dbReference type="GO" id="GO:0031123">
    <property type="term" value="P:RNA 3'-end processing"/>
    <property type="evidence" value="ECO:0007669"/>
    <property type="project" value="TreeGrafter"/>
</dbReference>
<comment type="caution">
    <text evidence="2">The sequence shown here is derived from an EMBL/GenBank/DDBJ whole genome shotgun (WGS) entry which is preliminary data.</text>
</comment>
<dbReference type="EMBL" id="JAKUCV010001432">
    <property type="protein sequence ID" value="KAJ4846413.1"/>
    <property type="molecule type" value="Genomic_DNA"/>
</dbReference>
<dbReference type="Proteomes" id="UP001141552">
    <property type="component" value="Unassembled WGS sequence"/>
</dbReference>
<dbReference type="PANTHER" id="PTHR12271:SF134">
    <property type="entry name" value="NUCLEOTIDYLTRANSFERASE FAMILY PROTEIN"/>
    <property type="match status" value="1"/>
</dbReference>
<reference evidence="2" key="1">
    <citation type="submission" date="2022-02" db="EMBL/GenBank/DDBJ databases">
        <authorList>
            <person name="Henning P.M."/>
            <person name="McCubbin A.G."/>
            <person name="Shore J.S."/>
        </authorList>
    </citation>
    <scope>NUCLEOTIDE SEQUENCE</scope>
    <source>
        <strain evidence="2">F60SS</strain>
        <tissue evidence="2">Leaves</tissue>
    </source>
</reference>
<gene>
    <name evidence="2" type="ORF">Tsubulata_006040</name>
</gene>
<reference evidence="2" key="2">
    <citation type="journal article" date="2023" name="Plants (Basel)">
        <title>Annotation of the Turnera subulata (Passifloraceae) Draft Genome Reveals the S-Locus Evolved after the Divergence of Turneroideae from Passifloroideae in a Stepwise Manner.</title>
        <authorList>
            <person name="Henning P.M."/>
            <person name="Roalson E.H."/>
            <person name="Mir W."/>
            <person name="McCubbin A.G."/>
            <person name="Shore J.S."/>
        </authorList>
    </citation>
    <scope>NUCLEOTIDE SEQUENCE</scope>
    <source>
        <tissue evidence="2">Leaves</tissue>
    </source>
</reference>
<dbReference type="Gene3D" id="1.10.1410.10">
    <property type="match status" value="1"/>
</dbReference>
<proteinExistence type="predicted"/>
<name>A0A9Q0GAY6_9ROSI</name>
<keyword evidence="3" id="KW-1185">Reference proteome</keyword>
<organism evidence="2 3">
    <name type="scientific">Turnera subulata</name>
    <dbReference type="NCBI Taxonomy" id="218843"/>
    <lineage>
        <taxon>Eukaryota</taxon>
        <taxon>Viridiplantae</taxon>
        <taxon>Streptophyta</taxon>
        <taxon>Embryophyta</taxon>
        <taxon>Tracheophyta</taxon>
        <taxon>Spermatophyta</taxon>
        <taxon>Magnoliopsida</taxon>
        <taxon>eudicotyledons</taxon>
        <taxon>Gunneridae</taxon>
        <taxon>Pentapetalae</taxon>
        <taxon>rosids</taxon>
        <taxon>fabids</taxon>
        <taxon>Malpighiales</taxon>
        <taxon>Passifloraceae</taxon>
        <taxon>Turnera</taxon>
    </lineage>
</organism>
<dbReference type="PANTHER" id="PTHR12271">
    <property type="entry name" value="POLY A POLYMERASE CID PAP -RELATED"/>
    <property type="match status" value="1"/>
</dbReference>